<keyword evidence="2 7" id="KW-0812">Transmembrane</keyword>
<keyword evidence="3 8" id="KW-0732">Signal</keyword>
<organism evidence="10">
    <name type="scientific">Fundidesulfovibrio putealis</name>
    <dbReference type="NCBI Taxonomy" id="270496"/>
    <lineage>
        <taxon>Bacteria</taxon>
        <taxon>Pseudomonadati</taxon>
        <taxon>Thermodesulfobacteriota</taxon>
        <taxon>Desulfovibrionia</taxon>
        <taxon>Desulfovibrionales</taxon>
        <taxon>Desulfovibrionaceae</taxon>
        <taxon>Fundidesulfovibrio</taxon>
    </lineage>
</organism>
<sequence length="221" mass="24992">MRIRLILAVLAAFWLAPAGAWAQQAFVSDVQEITVRTGPSLDNKIVQMVKSGTRIEKLREEGEWAMVRTDTGKEGWVLKRYLTADVPVKVQFDEFKSRNAEMLEKAGRVEAIVGRYEEEVKGLQKNLAQAQADAAKARQEFETLSKANSNVAEMTKIFNETKAANEAIKQELDRLKRENQTLRDISDVKWFLAGAGVFFGGWTFGYLLGRSARKKANRMYL</sequence>
<evidence type="ECO:0000256" key="2">
    <source>
        <dbReference type="ARBA" id="ARBA00022692"/>
    </source>
</evidence>
<dbReference type="PROSITE" id="PS51781">
    <property type="entry name" value="SH3B"/>
    <property type="match status" value="1"/>
</dbReference>
<dbReference type="GO" id="GO:0016020">
    <property type="term" value="C:membrane"/>
    <property type="evidence" value="ECO:0007669"/>
    <property type="project" value="UniProtKB-SubCell"/>
</dbReference>
<dbReference type="AlphaFoldDB" id="A0A7C4AAH0"/>
<dbReference type="NCBIfam" id="TIGR04211">
    <property type="entry name" value="SH3_and_anchor"/>
    <property type="match status" value="1"/>
</dbReference>
<comment type="subcellular location">
    <subcellularLocation>
        <location evidence="1">Membrane</location>
        <topology evidence="1">Single-pass membrane protein</topology>
    </subcellularLocation>
</comment>
<comment type="caution">
    <text evidence="10">The sequence shown here is derived from an EMBL/GenBank/DDBJ whole genome shotgun (WGS) entry which is preliminary data.</text>
</comment>
<feature type="signal peptide" evidence="8">
    <location>
        <begin position="1"/>
        <end position="22"/>
    </location>
</feature>
<dbReference type="Gene3D" id="2.30.30.40">
    <property type="entry name" value="SH3 Domains"/>
    <property type="match status" value="1"/>
</dbReference>
<dbReference type="EMBL" id="DSRP01000078">
    <property type="protein sequence ID" value="HGG91532.1"/>
    <property type="molecule type" value="Genomic_DNA"/>
</dbReference>
<name>A0A7C4AAH0_9BACT</name>
<gene>
    <name evidence="10" type="ORF">ENR59_01085</name>
</gene>
<proteinExistence type="predicted"/>
<reference evidence="10" key="1">
    <citation type="journal article" date="2020" name="mSystems">
        <title>Genome- and Community-Level Interaction Insights into Carbon Utilization and Element Cycling Functions of Hydrothermarchaeota in Hydrothermal Sediment.</title>
        <authorList>
            <person name="Zhou Z."/>
            <person name="Liu Y."/>
            <person name="Xu W."/>
            <person name="Pan J."/>
            <person name="Luo Z.H."/>
            <person name="Li M."/>
        </authorList>
    </citation>
    <scope>NUCLEOTIDE SEQUENCE [LARGE SCALE GENOMIC DNA]</scope>
    <source>
        <strain evidence="10">SpSt-413</strain>
    </source>
</reference>
<dbReference type="SMART" id="SM00287">
    <property type="entry name" value="SH3b"/>
    <property type="match status" value="1"/>
</dbReference>
<feature type="coiled-coil region" evidence="6">
    <location>
        <begin position="113"/>
        <end position="185"/>
    </location>
</feature>
<feature type="chain" id="PRO_5027543886" evidence="8">
    <location>
        <begin position="23"/>
        <end position="221"/>
    </location>
</feature>
<dbReference type="InterPro" id="IPR016476">
    <property type="entry name" value="SH3_dom_pro"/>
</dbReference>
<feature type="transmembrane region" description="Helical" evidence="7">
    <location>
        <begin position="190"/>
        <end position="209"/>
    </location>
</feature>
<protein>
    <submittedName>
        <fullName evidence="10">TIGR04211 family SH3 domain-containing protein</fullName>
    </submittedName>
</protein>
<keyword evidence="6" id="KW-0175">Coiled coil</keyword>
<feature type="domain" description="SH3b" evidence="9">
    <location>
        <begin position="22"/>
        <end position="86"/>
    </location>
</feature>
<evidence type="ECO:0000256" key="4">
    <source>
        <dbReference type="ARBA" id="ARBA00022989"/>
    </source>
</evidence>
<keyword evidence="4 7" id="KW-1133">Transmembrane helix</keyword>
<evidence type="ECO:0000256" key="8">
    <source>
        <dbReference type="SAM" id="SignalP"/>
    </source>
</evidence>
<evidence type="ECO:0000256" key="1">
    <source>
        <dbReference type="ARBA" id="ARBA00004167"/>
    </source>
</evidence>
<dbReference type="InterPro" id="IPR003646">
    <property type="entry name" value="SH3-like_bac-type"/>
</dbReference>
<evidence type="ECO:0000256" key="3">
    <source>
        <dbReference type="ARBA" id="ARBA00022729"/>
    </source>
</evidence>
<evidence type="ECO:0000256" key="6">
    <source>
        <dbReference type="SAM" id="Coils"/>
    </source>
</evidence>
<dbReference type="Pfam" id="PF08239">
    <property type="entry name" value="SH3_3"/>
    <property type="match status" value="1"/>
</dbReference>
<evidence type="ECO:0000259" key="9">
    <source>
        <dbReference type="PROSITE" id="PS51781"/>
    </source>
</evidence>
<accession>A0A7C4AAH0</accession>
<dbReference type="Gene3D" id="1.20.1170.10">
    <property type="match status" value="1"/>
</dbReference>
<evidence type="ECO:0000256" key="7">
    <source>
        <dbReference type="SAM" id="Phobius"/>
    </source>
</evidence>
<keyword evidence="5 7" id="KW-0472">Membrane</keyword>
<evidence type="ECO:0000256" key="5">
    <source>
        <dbReference type="ARBA" id="ARBA00023136"/>
    </source>
</evidence>
<evidence type="ECO:0000313" key="10">
    <source>
        <dbReference type="EMBL" id="HGG91532.1"/>
    </source>
</evidence>